<dbReference type="NCBIfam" id="NF006050">
    <property type="entry name" value="PRK08197.1"/>
    <property type="match status" value="1"/>
</dbReference>
<dbReference type="PANTHER" id="PTHR48078:SF6">
    <property type="entry name" value="L-THREONINE DEHYDRATASE CATABOLIC TDCB"/>
    <property type="match status" value="1"/>
</dbReference>
<comment type="function">
    <text evidence="8">Catalyzes the gamma-elimination of phosphate from L-phosphohomoserine and the beta-addition of water to produce L-threonine.</text>
</comment>
<dbReference type="GO" id="GO:0009097">
    <property type="term" value="P:isoleucine biosynthetic process"/>
    <property type="evidence" value="ECO:0007669"/>
    <property type="project" value="TreeGrafter"/>
</dbReference>
<gene>
    <name evidence="13" type="ORF">IMF26_09435</name>
</gene>
<evidence type="ECO:0000259" key="12">
    <source>
        <dbReference type="Pfam" id="PF00291"/>
    </source>
</evidence>
<comment type="similarity">
    <text evidence="2 8">Belongs to the threonine synthase family.</text>
</comment>
<evidence type="ECO:0000256" key="7">
    <source>
        <dbReference type="NCBIfam" id="TIGR00260"/>
    </source>
</evidence>
<comment type="catalytic activity">
    <reaction evidence="6 8">
        <text>O-phospho-L-homoserine + H2O = L-threonine + phosphate</text>
        <dbReference type="Rhea" id="RHEA:10840"/>
        <dbReference type="ChEBI" id="CHEBI:15377"/>
        <dbReference type="ChEBI" id="CHEBI:43474"/>
        <dbReference type="ChEBI" id="CHEBI:57590"/>
        <dbReference type="ChEBI" id="CHEBI:57926"/>
        <dbReference type="EC" id="4.2.3.1"/>
    </reaction>
</comment>
<keyword evidence="5 8" id="KW-0456">Lyase</keyword>
<evidence type="ECO:0000256" key="10">
    <source>
        <dbReference type="PIRSR" id="PIRSR038945-2"/>
    </source>
</evidence>
<proteinExistence type="inferred from homology"/>
<evidence type="ECO:0000256" key="8">
    <source>
        <dbReference type="PIRNR" id="PIRNR038945"/>
    </source>
</evidence>
<dbReference type="GO" id="GO:0004794">
    <property type="term" value="F:threonine deaminase activity"/>
    <property type="evidence" value="ECO:0007669"/>
    <property type="project" value="TreeGrafter"/>
</dbReference>
<dbReference type="Gene3D" id="3.40.50.1100">
    <property type="match status" value="2"/>
</dbReference>
<evidence type="ECO:0000256" key="9">
    <source>
        <dbReference type="PIRSR" id="PIRSR038945-1"/>
    </source>
</evidence>
<dbReference type="KEGG" id="fcz:IMF26_09435"/>
<dbReference type="EC" id="4.2.3.1" evidence="7 8"/>
<comment type="pathway">
    <text evidence="8">Amino-acid biosynthesis; L-threonine biosynthesis; L-threonine from L-aspartate: step 5/5.</text>
</comment>
<evidence type="ECO:0000256" key="1">
    <source>
        <dbReference type="ARBA" id="ARBA00001933"/>
    </source>
</evidence>
<dbReference type="InterPro" id="IPR001926">
    <property type="entry name" value="TrpB-like_PALP"/>
</dbReference>
<dbReference type="NCBIfam" id="TIGR00260">
    <property type="entry name" value="thrC"/>
    <property type="match status" value="1"/>
</dbReference>
<evidence type="ECO:0000256" key="3">
    <source>
        <dbReference type="ARBA" id="ARBA00018679"/>
    </source>
</evidence>
<evidence type="ECO:0000313" key="13">
    <source>
        <dbReference type="EMBL" id="QUL98242.1"/>
    </source>
</evidence>
<dbReference type="InterPro" id="IPR050147">
    <property type="entry name" value="Ser/Thr_Dehydratase"/>
</dbReference>
<dbReference type="GO" id="GO:0003941">
    <property type="term" value="F:L-serine ammonia-lyase activity"/>
    <property type="evidence" value="ECO:0007669"/>
    <property type="project" value="TreeGrafter"/>
</dbReference>
<accession>A0AAT9LD47</accession>
<keyword evidence="8" id="KW-0028">Amino-acid biosynthesis</keyword>
<dbReference type="InterPro" id="IPR004450">
    <property type="entry name" value="Thr_synthase-like"/>
</dbReference>
<feature type="cross-link" description="Isoglutamyl lysine isopeptide (Lys-Gln) (interchain with Q-Cter in protein Pup)" evidence="11">
    <location>
        <position position="195"/>
    </location>
</feature>
<name>A0AAT9LD47_9FIRM</name>
<reference evidence="13" key="1">
    <citation type="submission" date="2020-10" db="EMBL/GenBank/DDBJ databases">
        <authorList>
            <person name="Kadnikov V."/>
            <person name="Beletsky A.V."/>
            <person name="Mardanov A.V."/>
            <person name="Karnachuk O.V."/>
            <person name="Ravin N.V."/>
        </authorList>
    </citation>
    <scope>NUCLEOTIDE SEQUENCE</scope>
    <source>
        <strain evidence="13">Bu02</strain>
    </source>
</reference>
<evidence type="ECO:0000256" key="2">
    <source>
        <dbReference type="ARBA" id="ARBA00005517"/>
    </source>
</evidence>
<dbReference type="InterPro" id="IPR026260">
    <property type="entry name" value="Thr_Synthase_bac/arc"/>
</dbReference>
<evidence type="ECO:0000256" key="5">
    <source>
        <dbReference type="ARBA" id="ARBA00023239"/>
    </source>
</evidence>
<feature type="binding site" evidence="9">
    <location>
        <position position="140"/>
    </location>
    <ligand>
        <name>pyridoxal 5'-phosphate</name>
        <dbReference type="ChEBI" id="CHEBI:597326"/>
    </ligand>
</feature>
<dbReference type="AlphaFoldDB" id="A0AAT9LD47"/>
<comment type="cofactor">
    <cofactor evidence="1 8 9">
        <name>pyridoxal 5'-phosphate</name>
        <dbReference type="ChEBI" id="CHEBI:597326"/>
    </cofactor>
</comment>
<dbReference type="Pfam" id="PF00291">
    <property type="entry name" value="PALP"/>
    <property type="match status" value="1"/>
</dbReference>
<feature type="binding site" evidence="9">
    <location>
        <position position="379"/>
    </location>
    <ligand>
        <name>pyridoxal 5'-phosphate</name>
        <dbReference type="ChEBI" id="CHEBI:597326"/>
    </ligand>
</feature>
<evidence type="ECO:0000256" key="6">
    <source>
        <dbReference type="ARBA" id="ARBA00049144"/>
    </source>
</evidence>
<dbReference type="InterPro" id="IPR036052">
    <property type="entry name" value="TrpB-like_PALP_sf"/>
</dbReference>
<evidence type="ECO:0000256" key="4">
    <source>
        <dbReference type="ARBA" id="ARBA00022898"/>
    </source>
</evidence>
<keyword evidence="8" id="KW-0791">Threonine biosynthesis</keyword>
<dbReference type="PIRSF" id="PIRSF038945">
    <property type="entry name" value="Thr_synthase"/>
    <property type="match status" value="1"/>
</dbReference>
<dbReference type="CDD" id="cd01563">
    <property type="entry name" value="Thr-synth_1"/>
    <property type="match status" value="1"/>
</dbReference>
<dbReference type="PANTHER" id="PTHR48078">
    <property type="entry name" value="THREONINE DEHYDRATASE, MITOCHONDRIAL-RELATED"/>
    <property type="match status" value="1"/>
</dbReference>
<dbReference type="GO" id="GO:0006567">
    <property type="term" value="P:L-threonine catabolic process"/>
    <property type="evidence" value="ECO:0007669"/>
    <property type="project" value="TreeGrafter"/>
</dbReference>
<organism evidence="13">
    <name type="scientific">Candidatus Fermentithermobacillus carboniphilus</name>
    <dbReference type="NCBI Taxonomy" id="3085328"/>
    <lineage>
        <taxon>Bacteria</taxon>
        <taxon>Bacillati</taxon>
        <taxon>Bacillota</taxon>
        <taxon>Candidatus Fermentithermobacillia</taxon>
        <taxon>Candidatus Fermentithermobacillales</taxon>
        <taxon>Candidatus Fermentithermobacillaceae</taxon>
        <taxon>Candidatus Fermentithermobacillus</taxon>
    </lineage>
</organism>
<dbReference type="GO" id="GO:0006565">
    <property type="term" value="P:L-serine catabolic process"/>
    <property type="evidence" value="ECO:0007669"/>
    <property type="project" value="TreeGrafter"/>
</dbReference>
<keyword evidence="4 8" id="KW-0663">Pyridoxal phosphate</keyword>
<evidence type="ECO:0000256" key="11">
    <source>
        <dbReference type="PIRSR" id="PIRSR038945-3"/>
    </source>
</evidence>
<reference evidence="13" key="2">
    <citation type="journal article" date="2023" name="Biology">
        <title>Prokaryotic Life Associated with Coal-Fire Gas Vents Revealed by Metagenomics.</title>
        <authorList>
            <person name="Kadnikov V.V."/>
            <person name="Mardanov A.V."/>
            <person name="Beletsky A.V."/>
            <person name="Karnachuk O.V."/>
            <person name="Ravin N.V."/>
        </authorList>
    </citation>
    <scope>NUCLEOTIDE SEQUENCE</scope>
    <source>
        <strain evidence="13">Bu02</strain>
    </source>
</reference>
<dbReference type="EMBL" id="CP062796">
    <property type="protein sequence ID" value="QUL98242.1"/>
    <property type="molecule type" value="Genomic_DNA"/>
</dbReference>
<dbReference type="SUPFAM" id="SSF53686">
    <property type="entry name" value="Tryptophan synthase beta subunit-like PLP-dependent enzymes"/>
    <property type="match status" value="1"/>
</dbReference>
<feature type="domain" description="Tryptophan synthase beta chain-like PALP" evidence="12">
    <location>
        <begin position="79"/>
        <end position="380"/>
    </location>
</feature>
<sequence length="417" mass="45620">MSKIFELQCVLCGKRYREGEVEYTCPSCGMDGTLDVLYDYDVARKAISREALAQNRDYSLWRYWPILPVHERDHVPPLSVGWTPLYESDRLAAQYGVKRLFIKDDGRNPTGSLKDRASAIAVGRALDLGRKEVSCSSTGNAASSLAGFCTVASLRSTIFVPESAPEAKVTQLLVYGARVVLVKGDYNDAFNLSEKAIERFGWYNRNCAINPYLVEGKKTCGLEVAEQLGWEVPDYLFVAVGDGCIISSFYKAFHDLIKLGITDRMPRIVGVQAEGCKPLVEAVKRGEFRVKAFEKADTIADSIAVRRPRNWAKALRAVRESQGTMVSVSDGEILSAIRELACNTGVFAEPAGAASFAGFRKMALSGQLRQDETAVVVVTGNGLKDISSARKAVGDPIVSPPDIEAFVRILSRVKGLA</sequence>
<dbReference type="GO" id="GO:0009088">
    <property type="term" value="P:threonine biosynthetic process"/>
    <property type="evidence" value="ECO:0007669"/>
    <property type="project" value="UniProtKB-UniRule"/>
</dbReference>
<feature type="modified residue" description="N6-(pyridoxal phosphate)lysine" evidence="10">
    <location>
        <position position="114"/>
    </location>
</feature>
<dbReference type="GO" id="GO:0004795">
    <property type="term" value="F:threonine synthase activity"/>
    <property type="evidence" value="ECO:0007669"/>
    <property type="project" value="UniProtKB-UniRule"/>
</dbReference>
<protein>
    <recommendedName>
        <fullName evidence="3 7">Threonine synthase</fullName>
        <ecNumber evidence="7 8">4.2.3.1</ecNumber>
    </recommendedName>
</protein>